<keyword evidence="9 12" id="KW-1133">Transmembrane helix</keyword>
<dbReference type="InterPro" id="IPR050083">
    <property type="entry name" value="HtpX_protease"/>
</dbReference>
<reference evidence="14" key="1">
    <citation type="submission" date="2020-10" db="EMBL/GenBank/DDBJ databases">
        <authorList>
            <person name="Gilroy R."/>
        </authorList>
    </citation>
    <scope>NUCLEOTIDE SEQUENCE</scope>
    <source>
        <strain evidence="14">C6-149</strain>
    </source>
</reference>
<keyword evidence="6 12" id="KW-0479">Metal-binding</keyword>
<evidence type="ECO:0000256" key="10">
    <source>
        <dbReference type="ARBA" id="ARBA00023049"/>
    </source>
</evidence>
<accession>A0A9D9E635</accession>
<proteinExistence type="inferred from homology"/>
<dbReference type="PANTHER" id="PTHR43221:SF1">
    <property type="entry name" value="PROTEASE HTPX"/>
    <property type="match status" value="1"/>
</dbReference>
<dbReference type="NCBIfam" id="NF003425">
    <property type="entry name" value="PRK04897.1"/>
    <property type="match status" value="1"/>
</dbReference>
<evidence type="ECO:0000259" key="13">
    <source>
        <dbReference type="Pfam" id="PF01435"/>
    </source>
</evidence>
<evidence type="ECO:0000313" key="14">
    <source>
        <dbReference type="EMBL" id="MBO8441247.1"/>
    </source>
</evidence>
<dbReference type="GO" id="GO:0008270">
    <property type="term" value="F:zinc ion binding"/>
    <property type="evidence" value="ECO:0007669"/>
    <property type="project" value="UniProtKB-UniRule"/>
</dbReference>
<evidence type="ECO:0000256" key="2">
    <source>
        <dbReference type="ARBA" id="ARBA00009779"/>
    </source>
</evidence>
<dbReference type="AlphaFoldDB" id="A0A9D9E635"/>
<dbReference type="GO" id="GO:0006508">
    <property type="term" value="P:proteolysis"/>
    <property type="evidence" value="ECO:0007669"/>
    <property type="project" value="UniProtKB-KW"/>
</dbReference>
<gene>
    <name evidence="12 14" type="primary">htpX</name>
    <name evidence="14" type="ORF">IAA89_02235</name>
</gene>
<feature type="transmembrane region" description="Helical" evidence="12">
    <location>
        <begin position="196"/>
        <end position="216"/>
    </location>
</feature>
<organism evidence="14 15">
    <name type="scientific">Candidatus Gallilactobacillus intestinavium</name>
    <dbReference type="NCBI Taxonomy" id="2840838"/>
    <lineage>
        <taxon>Bacteria</taxon>
        <taxon>Bacillati</taxon>
        <taxon>Bacillota</taxon>
        <taxon>Bacilli</taxon>
        <taxon>Lactobacillales</taxon>
        <taxon>Lactobacillaceae</taxon>
        <taxon>Lactobacillaceae incertae sedis</taxon>
        <taxon>Candidatus Gallilactobacillus</taxon>
    </lineage>
</organism>
<feature type="transmembrane region" description="Helical" evidence="12">
    <location>
        <begin position="39"/>
        <end position="58"/>
    </location>
</feature>
<evidence type="ECO:0000256" key="3">
    <source>
        <dbReference type="ARBA" id="ARBA00022475"/>
    </source>
</evidence>
<comment type="similarity">
    <text evidence="2 12">Belongs to the peptidase M48B family.</text>
</comment>
<dbReference type="EC" id="3.4.24.-" evidence="12"/>
<keyword evidence="8 12" id="KW-0862">Zinc</keyword>
<dbReference type="GO" id="GO:0005886">
    <property type="term" value="C:plasma membrane"/>
    <property type="evidence" value="ECO:0007669"/>
    <property type="project" value="UniProtKB-SubCell"/>
</dbReference>
<keyword evidence="10 12" id="KW-0482">Metalloprotease</keyword>
<protein>
    <recommendedName>
        <fullName evidence="12">Protease HtpX homolog</fullName>
        <ecNumber evidence="12">3.4.24.-</ecNumber>
    </recommendedName>
</protein>
<feature type="binding site" evidence="12">
    <location>
        <position position="146"/>
    </location>
    <ligand>
        <name>Zn(2+)</name>
        <dbReference type="ChEBI" id="CHEBI:29105"/>
        <note>catalytic</note>
    </ligand>
</feature>
<feature type="binding site" evidence="12">
    <location>
        <position position="150"/>
    </location>
    <ligand>
        <name>Zn(2+)</name>
        <dbReference type="ChEBI" id="CHEBI:29105"/>
        <note>catalytic</note>
    </ligand>
</feature>
<comment type="cofactor">
    <cofactor evidence="12">
        <name>Zn(2+)</name>
        <dbReference type="ChEBI" id="CHEBI:29105"/>
    </cofactor>
    <text evidence="12">Binds 1 zinc ion per subunit.</text>
</comment>
<comment type="subcellular location">
    <subcellularLocation>
        <location evidence="1 12">Cell membrane</location>
        <topology evidence="1 12">Multi-pass membrane protein</topology>
    </subcellularLocation>
</comment>
<evidence type="ECO:0000256" key="8">
    <source>
        <dbReference type="ARBA" id="ARBA00022833"/>
    </source>
</evidence>
<dbReference type="EMBL" id="JADIMP010000042">
    <property type="protein sequence ID" value="MBO8441247.1"/>
    <property type="molecule type" value="Genomic_DNA"/>
</dbReference>
<feature type="transmembrane region" description="Helical" evidence="12">
    <location>
        <begin position="161"/>
        <end position="181"/>
    </location>
</feature>
<feature type="active site" evidence="12">
    <location>
        <position position="147"/>
    </location>
</feature>
<reference evidence="14" key="2">
    <citation type="journal article" date="2021" name="PeerJ">
        <title>Extensive microbial diversity within the chicken gut microbiome revealed by metagenomics and culture.</title>
        <authorList>
            <person name="Gilroy R."/>
            <person name="Ravi A."/>
            <person name="Getino M."/>
            <person name="Pursley I."/>
            <person name="Horton D.L."/>
            <person name="Alikhan N.F."/>
            <person name="Baker D."/>
            <person name="Gharbi K."/>
            <person name="Hall N."/>
            <person name="Watson M."/>
            <person name="Adriaenssens E.M."/>
            <person name="Foster-Nyarko E."/>
            <person name="Jarju S."/>
            <person name="Secka A."/>
            <person name="Antonio M."/>
            <person name="Oren A."/>
            <person name="Chaudhuri R.R."/>
            <person name="La Ragione R."/>
            <person name="Hildebrand F."/>
            <person name="Pallen M.J."/>
        </authorList>
    </citation>
    <scope>NUCLEOTIDE SEQUENCE</scope>
    <source>
        <strain evidence="14">C6-149</strain>
    </source>
</reference>
<evidence type="ECO:0000256" key="11">
    <source>
        <dbReference type="ARBA" id="ARBA00023136"/>
    </source>
</evidence>
<dbReference type="Pfam" id="PF01435">
    <property type="entry name" value="Peptidase_M48"/>
    <property type="match status" value="1"/>
</dbReference>
<feature type="domain" description="Peptidase M48" evidence="13">
    <location>
        <begin position="82"/>
        <end position="296"/>
    </location>
</feature>
<feature type="transmembrane region" description="Helical" evidence="12">
    <location>
        <begin position="12"/>
        <end position="33"/>
    </location>
</feature>
<dbReference type="Gene3D" id="3.30.2010.10">
    <property type="entry name" value="Metalloproteases ('zincins'), catalytic domain"/>
    <property type="match status" value="1"/>
</dbReference>
<evidence type="ECO:0000256" key="7">
    <source>
        <dbReference type="ARBA" id="ARBA00022801"/>
    </source>
</evidence>
<keyword evidence="7 12" id="KW-0378">Hydrolase</keyword>
<dbReference type="HAMAP" id="MF_00188">
    <property type="entry name" value="Pept_M48_protease_HtpX"/>
    <property type="match status" value="1"/>
</dbReference>
<keyword evidence="5 12" id="KW-0812">Transmembrane</keyword>
<feature type="binding site" evidence="12">
    <location>
        <position position="225"/>
    </location>
    <ligand>
        <name>Zn(2+)</name>
        <dbReference type="ChEBI" id="CHEBI:29105"/>
        <note>catalytic</note>
    </ligand>
</feature>
<evidence type="ECO:0000256" key="9">
    <source>
        <dbReference type="ARBA" id="ARBA00022989"/>
    </source>
</evidence>
<dbReference type="PANTHER" id="PTHR43221">
    <property type="entry name" value="PROTEASE HTPX"/>
    <property type="match status" value="1"/>
</dbReference>
<dbReference type="Proteomes" id="UP000823614">
    <property type="component" value="Unassembled WGS sequence"/>
</dbReference>
<keyword evidence="3 12" id="KW-1003">Cell membrane</keyword>
<comment type="caution">
    <text evidence="14">The sequence shown here is derived from an EMBL/GenBank/DDBJ whole genome shotgun (WGS) entry which is preliminary data.</text>
</comment>
<dbReference type="CDD" id="cd07340">
    <property type="entry name" value="M48B_Htpx_like"/>
    <property type="match status" value="1"/>
</dbReference>
<keyword evidence="4 12" id="KW-0645">Protease</keyword>
<evidence type="ECO:0000256" key="5">
    <source>
        <dbReference type="ARBA" id="ARBA00022692"/>
    </source>
</evidence>
<evidence type="ECO:0000256" key="4">
    <source>
        <dbReference type="ARBA" id="ARBA00022670"/>
    </source>
</evidence>
<dbReference type="GO" id="GO:0004222">
    <property type="term" value="F:metalloendopeptidase activity"/>
    <property type="evidence" value="ECO:0007669"/>
    <property type="project" value="UniProtKB-UniRule"/>
</dbReference>
<evidence type="ECO:0000256" key="12">
    <source>
        <dbReference type="HAMAP-Rule" id="MF_00188"/>
    </source>
</evidence>
<evidence type="ECO:0000256" key="1">
    <source>
        <dbReference type="ARBA" id="ARBA00004651"/>
    </source>
</evidence>
<name>A0A9D9E635_9LACO</name>
<sequence length="297" mass="33370">MLYQQINQNKRRTFYVLLFFFILTSLVGGAIGYLFAHNFIIGVIAALIITLIYSIISINNSIDTIMKLNSAHEITNINDDRYKELKNVISDMALVARIPIPRIFIINDDSPNAFATGNNPNNSAIAVTSGLLNIMNRDELEGVIGHEVSHIRNYDIRLQTISLALTSAISLLVNFGSQFLWNLGFDEDNNDSSNNLFIIFISIILIILGPLASTIAQMALSRNREFLADAGSVELTRNPQELINALKKLDKTEPMKKVNSSSSALYISDPIKKDSWWNHLFDTHPSISKRIKRLENM</sequence>
<evidence type="ECO:0000256" key="6">
    <source>
        <dbReference type="ARBA" id="ARBA00022723"/>
    </source>
</evidence>
<dbReference type="InterPro" id="IPR022919">
    <property type="entry name" value="Pept_M48_protease_HtpX"/>
</dbReference>
<dbReference type="InterPro" id="IPR001915">
    <property type="entry name" value="Peptidase_M48"/>
</dbReference>
<keyword evidence="11 12" id="KW-0472">Membrane</keyword>
<evidence type="ECO:0000313" key="15">
    <source>
        <dbReference type="Proteomes" id="UP000823614"/>
    </source>
</evidence>